<reference evidence="5 6" key="1">
    <citation type="submission" date="2019-06" db="EMBL/GenBank/DDBJ databases">
        <authorList>
            <person name="Broberg M."/>
        </authorList>
    </citation>
    <scope>NUCLEOTIDE SEQUENCE [LARGE SCALE GENOMIC DNA]</scope>
</reference>
<proteinExistence type="predicted"/>
<dbReference type="SUPFAM" id="SSF53335">
    <property type="entry name" value="S-adenosyl-L-methionine-dependent methyltransferases"/>
    <property type="match status" value="1"/>
</dbReference>
<protein>
    <recommendedName>
        <fullName evidence="4">Methyltransferase type 11 domain-containing protein</fullName>
    </recommendedName>
</protein>
<evidence type="ECO:0000256" key="3">
    <source>
        <dbReference type="ARBA" id="ARBA00022691"/>
    </source>
</evidence>
<comment type="caution">
    <text evidence="5">The sequence shown here is derived from an EMBL/GenBank/DDBJ whole genome shotgun (WGS) entry which is preliminary data.</text>
</comment>
<accession>A0ABY6TWG6</accession>
<keyword evidence="1" id="KW-0489">Methyltransferase</keyword>
<gene>
    <name evidence="5" type="ORF">CLO192961_LOCUS98281</name>
</gene>
<dbReference type="Pfam" id="PF08241">
    <property type="entry name" value="Methyltransf_11"/>
    <property type="match status" value="1"/>
</dbReference>
<dbReference type="Proteomes" id="UP000766486">
    <property type="component" value="Unassembled WGS sequence"/>
</dbReference>
<evidence type="ECO:0000256" key="1">
    <source>
        <dbReference type="ARBA" id="ARBA00022603"/>
    </source>
</evidence>
<dbReference type="PANTHER" id="PTHR43464">
    <property type="entry name" value="METHYLTRANSFERASE"/>
    <property type="match status" value="1"/>
</dbReference>
<evidence type="ECO:0000259" key="4">
    <source>
        <dbReference type="Pfam" id="PF08241"/>
    </source>
</evidence>
<organism evidence="5 6">
    <name type="scientific">Bionectria ochroleuca</name>
    <name type="common">Gliocladium roseum</name>
    <dbReference type="NCBI Taxonomy" id="29856"/>
    <lineage>
        <taxon>Eukaryota</taxon>
        <taxon>Fungi</taxon>
        <taxon>Dikarya</taxon>
        <taxon>Ascomycota</taxon>
        <taxon>Pezizomycotina</taxon>
        <taxon>Sordariomycetes</taxon>
        <taxon>Hypocreomycetidae</taxon>
        <taxon>Hypocreales</taxon>
        <taxon>Bionectriaceae</taxon>
        <taxon>Clonostachys</taxon>
    </lineage>
</organism>
<sequence>MSQNIYDDAGFFSEYMALDRSIGGLESALEWPRLRSFIPDLRGARVLDLGCGDGRFSRWARSNGAAAVDAFDLSNNMLDRARSMTNDDKIVYRRADLDTLQLERGEEHGYDLVFSSLTFHYLVNLPELFAEIHKALKPGCSLVFSIEHPIFTASSNARFITDALSGRDCWPLNDYQKEGLRVTDWLAEGVRKQHRTSATYINTLLNANFELKHFDEWLPTAEDLETSPWHRVLDRPIFLLMSARKRV</sequence>
<feature type="domain" description="Methyltransferase type 11" evidence="4">
    <location>
        <begin position="47"/>
        <end position="144"/>
    </location>
</feature>
<keyword evidence="6" id="KW-1185">Reference proteome</keyword>
<keyword evidence="3" id="KW-0949">S-adenosyl-L-methionine</keyword>
<dbReference type="CDD" id="cd02440">
    <property type="entry name" value="AdoMet_MTases"/>
    <property type="match status" value="1"/>
</dbReference>
<evidence type="ECO:0000256" key="2">
    <source>
        <dbReference type="ARBA" id="ARBA00022679"/>
    </source>
</evidence>
<evidence type="ECO:0000313" key="6">
    <source>
        <dbReference type="Proteomes" id="UP000766486"/>
    </source>
</evidence>
<dbReference type="EMBL" id="CABFNS010000698">
    <property type="protein sequence ID" value="VUC23022.1"/>
    <property type="molecule type" value="Genomic_DNA"/>
</dbReference>
<dbReference type="Gene3D" id="3.40.50.150">
    <property type="entry name" value="Vaccinia Virus protein VP39"/>
    <property type="match status" value="1"/>
</dbReference>
<keyword evidence="2" id="KW-0808">Transferase</keyword>
<name>A0ABY6TWG6_BIOOC</name>
<evidence type="ECO:0000313" key="5">
    <source>
        <dbReference type="EMBL" id="VUC23022.1"/>
    </source>
</evidence>
<dbReference type="PANTHER" id="PTHR43464:SF19">
    <property type="entry name" value="UBIQUINONE BIOSYNTHESIS O-METHYLTRANSFERASE, MITOCHONDRIAL"/>
    <property type="match status" value="1"/>
</dbReference>
<dbReference type="InterPro" id="IPR029063">
    <property type="entry name" value="SAM-dependent_MTases_sf"/>
</dbReference>
<dbReference type="InterPro" id="IPR013216">
    <property type="entry name" value="Methyltransf_11"/>
</dbReference>